<dbReference type="PANTHER" id="PTHR11071">
    <property type="entry name" value="PEPTIDYL-PROLYL CIS-TRANS ISOMERASE"/>
    <property type="match status" value="1"/>
</dbReference>
<dbReference type="EC" id="5.2.1.8" evidence="5"/>
<dbReference type="InterPro" id="IPR029000">
    <property type="entry name" value="Cyclophilin-like_dom_sf"/>
</dbReference>
<sequence>MTLPRVFFDITIDDEPVGRIVMKLKSDIVPKTANNFLALCTGSHGFGYKGTLFYKIIPGYLCEGGDVTNNDGTGGKSIYGEKFADENFILKHNRAGILAMANSGPDTNGSVFFICTSKTDWLDGKNVVFGSVVQGIDVLLLMEKCGSSKGKPSKKVVIADCGQLLHPS</sequence>
<comment type="similarity">
    <text evidence="5">Belongs to the cyclophilin-type PPIase family.</text>
</comment>
<dbReference type="InterPro" id="IPR024936">
    <property type="entry name" value="Cyclophilin-type_PPIase"/>
</dbReference>
<organism evidence="7 8">
    <name type="scientific">Pyxicephalus adspersus</name>
    <name type="common">African bullfrog</name>
    <dbReference type="NCBI Taxonomy" id="30357"/>
    <lineage>
        <taxon>Eukaryota</taxon>
        <taxon>Metazoa</taxon>
        <taxon>Chordata</taxon>
        <taxon>Craniata</taxon>
        <taxon>Vertebrata</taxon>
        <taxon>Euteleostomi</taxon>
        <taxon>Amphibia</taxon>
        <taxon>Batrachia</taxon>
        <taxon>Anura</taxon>
        <taxon>Neobatrachia</taxon>
        <taxon>Ranoidea</taxon>
        <taxon>Pyxicephalidae</taxon>
        <taxon>Pyxicephalinae</taxon>
        <taxon>Pyxicephalus</taxon>
    </lineage>
</organism>
<dbReference type="AlphaFoldDB" id="A0AAV2ZJB8"/>
<evidence type="ECO:0000259" key="6">
    <source>
        <dbReference type="PROSITE" id="PS50072"/>
    </source>
</evidence>
<dbReference type="PROSITE" id="PS50072">
    <property type="entry name" value="CSA_PPIASE_2"/>
    <property type="match status" value="1"/>
</dbReference>
<name>A0AAV2ZJB8_PYXAD</name>
<reference evidence="7" key="1">
    <citation type="thesis" date="2020" institute="ProQuest LLC" country="789 East Eisenhower Parkway, Ann Arbor, MI, USA">
        <title>Comparative Genomics and Chromosome Evolution.</title>
        <authorList>
            <person name="Mudd A.B."/>
        </authorList>
    </citation>
    <scope>NUCLEOTIDE SEQUENCE</scope>
    <source>
        <strain evidence="7">1538</strain>
        <tissue evidence="7">Blood</tissue>
    </source>
</reference>
<dbReference type="PRINTS" id="PR00153">
    <property type="entry name" value="CSAPPISMRASE"/>
</dbReference>
<evidence type="ECO:0000256" key="5">
    <source>
        <dbReference type="RuleBase" id="RU363019"/>
    </source>
</evidence>
<protein>
    <recommendedName>
        <fullName evidence="5">Peptidyl-prolyl cis-trans isomerase</fullName>
        <shortName evidence="5">PPIase</shortName>
        <ecNumber evidence="5">5.2.1.8</ecNumber>
    </recommendedName>
</protein>
<proteinExistence type="inferred from homology"/>
<comment type="catalytic activity">
    <reaction evidence="1 5">
        <text>[protein]-peptidylproline (omega=180) = [protein]-peptidylproline (omega=0)</text>
        <dbReference type="Rhea" id="RHEA:16237"/>
        <dbReference type="Rhea" id="RHEA-COMP:10747"/>
        <dbReference type="Rhea" id="RHEA-COMP:10748"/>
        <dbReference type="ChEBI" id="CHEBI:83833"/>
        <dbReference type="ChEBI" id="CHEBI:83834"/>
        <dbReference type="EC" id="5.2.1.8"/>
    </reaction>
</comment>
<dbReference type="InterPro" id="IPR002130">
    <property type="entry name" value="Cyclophilin-type_PPIase_dom"/>
</dbReference>
<evidence type="ECO:0000256" key="2">
    <source>
        <dbReference type="ARBA" id="ARBA00002388"/>
    </source>
</evidence>
<dbReference type="Pfam" id="PF00160">
    <property type="entry name" value="Pro_isomerase"/>
    <property type="match status" value="1"/>
</dbReference>
<dbReference type="GO" id="GO:0003755">
    <property type="term" value="F:peptidyl-prolyl cis-trans isomerase activity"/>
    <property type="evidence" value="ECO:0007669"/>
    <property type="project" value="UniProtKB-UniRule"/>
</dbReference>
<dbReference type="EMBL" id="DYDO01000013">
    <property type="protein sequence ID" value="DBA14074.1"/>
    <property type="molecule type" value="Genomic_DNA"/>
</dbReference>
<dbReference type="GO" id="GO:0005737">
    <property type="term" value="C:cytoplasm"/>
    <property type="evidence" value="ECO:0007669"/>
    <property type="project" value="TreeGrafter"/>
</dbReference>
<keyword evidence="8" id="KW-1185">Reference proteome</keyword>
<evidence type="ECO:0000313" key="8">
    <source>
        <dbReference type="Proteomes" id="UP001181693"/>
    </source>
</evidence>
<comment type="function">
    <text evidence="2 5">PPIases accelerate the folding of proteins. It catalyzes the cis-trans isomerization of proline imidic peptide bonds in oligopeptides.</text>
</comment>
<dbReference type="PIRSF" id="PIRSF001467">
    <property type="entry name" value="Peptidylpro_ismrse"/>
    <property type="match status" value="1"/>
</dbReference>
<dbReference type="Proteomes" id="UP001181693">
    <property type="component" value="Unassembled WGS sequence"/>
</dbReference>
<dbReference type="PANTHER" id="PTHR11071:SF561">
    <property type="entry name" value="PEPTIDYL-PROLYL CIS-TRANS ISOMERASE D-RELATED"/>
    <property type="match status" value="1"/>
</dbReference>
<dbReference type="Gene3D" id="2.40.100.10">
    <property type="entry name" value="Cyclophilin-like"/>
    <property type="match status" value="1"/>
</dbReference>
<comment type="caution">
    <text evidence="7">The sequence shown here is derived from an EMBL/GenBank/DDBJ whole genome shotgun (WGS) entry which is preliminary data.</text>
</comment>
<feature type="domain" description="PPIase cyclophilin-type" evidence="6">
    <location>
        <begin position="7"/>
        <end position="163"/>
    </location>
</feature>
<gene>
    <name evidence="7" type="ORF">GDO54_005090</name>
</gene>
<evidence type="ECO:0000256" key="4">
    <source>
        <dbReference type="ARBA" id="ARBA00023235"/>
    </source>
</evidence>
<dbReference type="GO" id="GO:0016018">
    <property type="term" value="F:cyclosporin A binding"/>
    <property type="evidence" value="ECO:0007669"/>
    <property type="project" value="TreeGrafter"/>
</dbReference>
<evidence type="ECO:0000256" key="1">
    <source>
        <dbReference type="ARBA" id="ARBA00000971"/>
    </source>
</evidence>
<keyword evidence="3 5" id="KW-0697">Rotamase</keyword>
<evidence type="ECO:0000256" key="3">
    <source>
        <dbReference type="ARBA" id="ARBA00023110"/>
    </source>
</evidence>
<keyword evidence="4 5" id="KW-0413">Isomerase</keyword>
<accession>A0AAV2ZJB8</accession>
<dbReference type="GO" id="GO:0006457">
    <property type="term" value="P:protein folding"/>
    <property type="evidence" value="ECO:0007669"/>
    <property type="project" value="TreeGrafter"/>
</dbReference>
<dbReference type="SUPFAM" id="SSF50891">
    <property type="entry name" value="Cyclophilin-like"/>
    <property type="match status" value="1"/>
</dbReference>
<evidence type="ECO:0000313" key="7">
    <source>
        <dbReference type="EMBL" id="DBA14074.1"/>
    </source>
</evidence>
<dbReference type="FunFam" id="2.40.100.10:FF:000013">
    <property type="entry name" value="Peptidyl-prolyl cis-trans isomerase"/>
    <property type="match status" value="1"/>
</dbReference>